<dbReference type="EMBL" id="FNKX01000004">
    <property type="protein sequence ID" value="SDR61629.1"/>
    <property type="molecule type" value="Genomic_DNA"/>
</dbReference>
<name>A0A1H1KIN3_9BURK</name>
<sequence>MREKRDLPSRSVTARERDGRREYDDTAHDELVRLGLQPGVLIARTAMEHELDLDVLRSWIARYEKAEAQVEHERAARTPTVTEGVYIDIASAPSAFVPVASTAASPVTLPPTPSAQVPSMALSLYVRLSNGVEFDLGEASIDDLTTVIHVLGRAPGSGFDKDLGVYPSHLRDPYDRHTVMLK</sequence>
<organism evidence="2 3">
    <name type="scientific">Paraburkholderia tuberum</name>
    <dbReference type="NCBI Taxonomy" id="157910"/>
    <lineage>
        <taxon>Bacteria</taxon>
        <taxon>Pseudomonadati</taxon>
        <taxon>Pseudomonadota</taxon>
        <taxon>Betaproteobacteria</taxon>
        <taxon>Burkholderiales</taxon>
        <taxon>Burkholderiaceae</taxon>
        <taxon>Paraburkholderia</taxon>
    </lineage>
</organism>
<keyword evidence="3" id="KW-1185">Reference proteome</keyword>
<dbReference type="GO" id="GO:0003677">
    <property type="term" value="F:DNA binding"/>
    <property type="evidence" value="ECO:0007669"/>
    <property type="project" value="InterPro"/>
</dbReference>
<dbReference type="RefSeq" id="WP_244145088.1">
    <property type="nucleotide sequence ID" value="NZ_FNKX01000004.1"/>
</dbReference>
<feature type="region of interest" description="Disordered" evidence="1">
    <location>
        <begin position="1"/>
        <end position="24"/>
    </location>
</feature>
<dbReference type="InterPro" id="IPR002514">
    <property type="entry name" value="Transposase_8"/>
</dbReference>
<evidence type="ECO:0000256" key="1">
    <source>
        <dbReference type="SAM" id="MobiDB-lite"/>
    </source>
</evidence>
<dbReference type="Proteomes" id="UP000199365">
    <property type="component" value="Unassembled WGS sequence"/>
</dbReference>
<dbReference type="STRING" id="157910.SAMN05445850_7867"/>
<protein>
    <submittedName>
        <fullName evidence="2">Transposase</fullName>
    </submittedName>
</protein>
<dbReference type="AlphaFoldDB" id="A0A1H1KIN3"/>
<dbReference type="GO" id="GO:0004803">
    <property type="term" value="F:transposase activity"/>
    <property type="evidence" value="ECO:0007669"/>
    <property type="project" value="InterPro"/>
</dbReference>
<proteinExistence type="predicted"/>
<dbReference type="GO" id="GO:0006313">
    <property type="term" value="P:DNA transposition"/>
    <property type="evidence" value="ECO:0007669"/>
    <property type="project" value="InterPro"/>
</dbReference>
<accession>A0A1H1KIN3</accession>
<reference evidence="3" key="1">
    <citation type="submission" date="2016-10" db="EMBL/GenBank/DDBJ databases">
        <authorList>
            <person name="Varghese N."/>
            <person name="Submissions S."/>
        </authorList>
    </citation>
    <scope>NUCLEOTIDE SEQUENCE [LARGE SCALE GENOMIC DNA]</scope>
    <source>
        <strain evidence="3">DUS833</strain>
    </source>
</reference>
<gene>
    <name evidence="2" type="ORF">SAMN05445850_7867</name>
</gene>
<dbReference type="Pfam" id="PF01527">
    <property type="entry name" value="HTH_Tnp_1"/>
    <property type="match status" value="1"/>
</dbReference>
<evidence type="ECO:0000313" key="3">
    <source>
        <dbReference type="Proteomes" id="UP000199365"/>
    </source>
</evidence>
<evidence type="ECO:0000313" key="2">
    <source>
        <dbReference type="EMBL" id="SDR61629.1"/>
    </source>
</evidence>